<dbReference type="NCBIfam" id="TIGR02937">
    <property type="entry name" value="sigma70-ECF"/>
    <property type="match status" value="1"/>
</dbReference>
<evidence type="ECO:0008006" key="9">
    <source>
        <dbReference type="Google" id="ProtNLM"/>
    </source>
</evidence>
<dbReference type="Proteomes" id="UP000063964">
    <property type="component" value="Chromosome"/>
</dbReference>
<dbReference type="GO" id="GO:0003677">
    <property type="term" value="F:DNA binding"/>
    <property type="evidence" value="ECO:0007669"/>
    <property type="project" value="InterPro"/>
</dbReference>
<dbReference type="Pfam" id="PF04542">
    <property type="entry name" value="Sigma70_r2"/>
    <property type="match status" value="1"/>
</dbReference>
<evidence type="ECO:0000259" key="5">
    <source>
        <dbReference type="Pfam" id="PF04542"/>
    </source>
</evidence>
<keyword evidence="3" id="KW-0731">Sigma factor</keyword>
<name>A0A120KNP9_9BACT</name>
<dbReference type="Gene3D" id="1.10.1740.10">
    <property type="match status" value="1"/>
</dbReference>
<dbReference type="CDD" id="cd06171">
    <property type="entry name" value="Sigma70_r4"/>
    <property type="match status" value="1"/>
</dbReference>
<dbReference type="Pfam" id="PF08281">
    <property type="entry name" value="Sigma70_r4_2"/>
    <property type="match status" value="1"/>
</dbReference>
<keyword evidence="8" id="KW-1185">Reference proteome</keyword>
<dbReference type="InterPro" id="IPR013249">
    <property type="entry name" value="RNA_pol_sigma70_r4_t2"/>
</dbReference>
<dbReference type="SUPFAM" id="SSF88946">
    <property type="entry name" value="Sigma2 domain of RNA polymerase sigma factors"/>
    <property type="match status" value="1"/>
</dbReference>
<dbReference type="AlphaFoldDB" id="A0A120KNP9"/>
<dbReference type="PANTHER" id="PTHR43133:SF63">
    <property type="entry name" value="RNA POLYMERASE SIGMA FACTOR FECI-RELATED"/>
    <property type="match status" value="1"/>
</dbReference>
<dbReference type="OrthoDB" id="5365776at2"/>
<dbReference type="STRING" id="888061.AXF15_01335"/>
<proteinExistence type="inferred from homology"/>
<dbReference type="KEGG" id="doa:AXF15_01335"/>
<evidence type="ECO:0000313" key="8">
    <source>
        <dbReference type="Proteomes" id="UP000063964"/>
    </source>
</evidence>
<evidence type="ECO:0000256" key="3">
    <source>
        <dbReference type="ARBA" id="ARBA00023082"/>
    </source>
</evidence>
<sequence>MNRCDSYFEKIFKNNYSEVYSFLLKKLGSSDDASDATQDTFLRMAKCCGQTNISSPKSYLYRIARNVATDLLRSRASRSRHLDTADIEAQPSSLPSPDAELEFSQRQKRMKQALDALPARCREVFILHRHENLTYREIAARLGISQKTVEKHISKAISQLQKAFFQP</sequence>
<dbReference type="EMBL" id="CP014230">
    <property type="protein sequence ID" value="AMD91894.1"/>
    <property type="molecule type" value="Genomic_DNA"/>
</dbReference>
<protein>
    <recommendedName>
        <fullName evidence="9">HTH luxR-type domain-containing protein</fullName>
    </recommendedName>
</protein>
<evidence type="ECO:0000313" key="7">
    <source>
        <dbReference type="EMBL" id="AMD91894.1"/>
    </source>
</evidence>
<accession>A0A120KNP9</accession>
<dbReference type="InterPro" id="IPR013325">
    <property type="entry name" value="RNA_pol_sigma_r2"/>
</dbReference>
<gene>
    <name evidence="7" type="ORF">AXF15_01335</name>
</gene>
<dbReference type="GO" id="GO:0006352">
    <property type="term" value="P:DNA-templated transcription initiation"/>
    <property type="evidence" value="ECO:0007669"/>
    <property type="project" value="InterPro"/>
</dbReference>
<evidence type="ECO:0000256" key="1">
    <source>
        <dbReference type="ARBA" id="ARBA00010641"/>
    </source>
</evidence>
<dbReference type="PANTHER" id="PTHR43133">
    <property type="entry name" value="RNA POLYMERASE ECF-TYPE SIGMA FACTO"/>
    <property type="match status" value="1"/>
</dbReference>
<keyword evidence="2" id="KW-0805">Transcription regulation</keyword>
<dbReference type="Gene3D" id="1.10.10.10">
    <property type="entry name" value="Winged helix-like DNA-binding domain superfamily/Winged helix DNA-binding domain"/>
    <property type="match status" value="1"/>
</dbReference>
<keyword evidence="4" id="KW-0804">Transcription</keyword>
<dbReference type="InterPro" id="IPR039425">
    <property type="entry name" value="RNA_pol_sigma-70-like"/>
</dbReference>
<feature type="domain" description="RNA polymerase sigma factor 70 region 4 type 2" evidence="6">
    <location>
        <begin position="109"/>
        <end position="160"/>
    </location>
</feature>
<evidence type="ECO:0000256" key="4">
    <source>
        <dbReference type="ARBA" id="ARBA00023163"/>
    </source>
</evidence>
<evidence type="ECO:0000256" key="2">
    <source>
        <dbReference type="ARBA" id="ARBA00023015"/>
    </source>
</evidence>
<dbReference type="RefSeq" id="WP_066602291.1">
    <property type="nucleotide sequence ID" value="NZ_CP014230.1"/>
</dbReference>
<evidence type="ECO:0000259" key="6">
    <source>
        <dbReference type="Pfam" id="PF08281"/>
    </source>
</evidence>
<dbReference type="InterPro" id="IPR007627">
    <property type="entry name" value="RNA_pol_sigma70_r2"/>
</dbReference>
<dbReference type="InterPro" id="IPR036388">
    <property type="entry name" value="WH-like_DNA-bd_sf"/>
</dbReference>
<comment type="similarity">
    <text evidence="1">Belongs to the sigma-70 factor family. ECF subfamily.</text>
</comment>
<feature type="domain" description="RNA polymerase sigma-70 region 2" evidence="5">
    <location>
        <begin position="12"/>
        <end position="76"/>
    </location>
</feature>
<organism evidence="7 8">
    <name type="scientific">Desulfomicrobium orale DSM 12838</name>
    <dbReference type="NCBI Taxonomy" id="888061"/>
    <lineage>
        <taxon>Bacteria</taxon>
        <taxon>Pseudomonadati</taxon>
        <taxon>Thermodesulfobacteriota</taxon>
        <taxon>Desulfovibrionia</taxon>
        <taxon>Desulfovibrionales</taxon>
        <taxon>Desulfomicrobiaceae</taxon>
        <taxon>Desulfomicrobium</taxon>
    </lineage>
</organism>
<dbReference type="GO" id="GO:0016987">
    <property type="term" value="F:sigma factor activity"/>
    <property type="evidence" value="ECO:0007669"/>
    <property type="project" value="UniProtKB-KW"/>
</dbReference>
<dbReference type="InterPro" id="IPR014284">
    <property type="entry name" value="RNA_pol_sigma-70_dom"/>
</dbReference>
<reference evidence="8" key="1">
    <citation type="submission" date="2016-02" db="EMBL/GenBank/DDBJ databases">
        <authorList>
            <person name="Holder M.E."/>
            <person name="Ajami N.J."/>
            <person name="Petrosino J.F."/>
        </authorList>
    </citation>
    <scope>NUCLEOTIDE SEQUENCE [LARGE SCALE GENOMIC DNA]</scope>
    <source>
        <strain evidence="8">DSM 12838</strain>
    </source>
</reference>
<dbReference type="SUPFAM" id="SSF88659">
    <property type="entry name" value="Sigma3 and sigma4 domains of RNA polymerase sigma factors"/>
    <property type="match status" value="1"/>
</dbReference>
<dbReference type="InterPro" id="IPR013324">
    <property type="entry name" value="RNA_pol_sigma_r3/r4-like"/>
</dbReference>